<dbReference type="InterPro" id="IPR007721">
    <property type="entry name" value="RbsD_FucU"/>
</dbReference>
<dbReference type="Pfam" id="PF05025">
    <property type="entry name" value="RbsD_FucU"/>
    <property type="match status" value="1"/>
</dbReference>
<reference evidence="4 5" key="1">
    <citation type="submission" date="2020-09" db="EMBL/GenBank/DDBJ databases">
        <title>Complete genomes of bradyrhizobia occurring on native shrubby legumes in Australia.</title>
        <authorList>
            <person name="Lafay B."/>
        </authorList>
    </citation>
    <scope>NUCLEOTIDE SEQUENCE [LARGE SCALE GENOMIC DNA]</scope>
    <source>
        <strain evidence="4 5">BDV5040</strain>
    </source>
</reference>
<evidence type="ECO:0000313" key="5">
    <source>
        <dbReference type="Proteomes" id="UP000594621"/>
    </source>
</evidence>
<evidence type="ECO:0000256" key="2">
    <source>
        <dbReference type="ARBA" id="ARBA00023235"/>
    </source>
</evidence>
<dbReference type="GO" id="GO:0036373">
    <property type="term" value="F:L-fucose mutarotase activity"/>
    <property type="evidence" value="ECO:0007669"/>
    <property type="project" value="UniProtKB-EC"/>
</dbReference>
<comment type="catalytic activity">
    <reaction evidence="1">
        <text>beta-D-ribopyranose = beta-D-ribofuranose</text>
        <dbReference type="Rhea" id="RHEA:25432"/>
        <dbReference type="ChEBI" id="CHEBI:27476"/>
        <dbReference type="ChEBI" id="CHEBI:47002"/>
        <dbReference type="EC" id="5.4.99.62"/>
    </reaction>
</comment>
<dbReference type="AlphaFoldDB" id="A0A7S9H1T7"/>
<evidence type="ECO:0000256" key="1">
    <source>
        <dbReference type="ARBA" id="ARBA00000223"/>
    </source>
</evidence>
<evidence type="ECO:0000256" key="3">
    <source>
        <dbReference type="ARBA" id="ARBA00036324"/>
    </source>
</evidence>
<dbReference type="KEGG" id="bcou:IC761_12185"/>
<dbReference type="EMBL" id="CP061379">
    <property type="protein sequence ID" value="QPF93973.1"/>
    <property type="molecule type" value="Genomic_DNA"/>
</dbReference>
<evidence type="ECO:0000313" key="4">
    <source>
        <dbReference type="EMBL" id="QPF93973.1"/>
    </source>
</evidence>
<dbReference type="GO" id="GO:0062193">
    <property type="term" value="F:D-ribose pyranase activity"/>
    <property type="evidence" value="ECO:0007669"/>
    <property type="project" value="UniProtKB-EC"/>
</dbReference>
<dbReference type="Gene3D" id="3.40.1650.10">
    <property type="entry name" value="RbsD-like domain"/>
    <property type="match status" value="1"/>
</dbReference>
<organism evidence="4 5">
    <name type="scientific">Bradyrhizobium commune</name>
    <dbReference type="NCBI Taxonomy" id="83627"/>
    <lineage>
        <taxon>Bacteria</taxon>
        <taxon>Pseudomonadati</taxon>
        <taxon>Pseudomonadota</taxon>
        <taxon>Alphaproteobacteria</taxon>
        <taxon>Hyphomicrobiales</taxon>
        <taxon>Nitrobacteraceae</taxon>
        <taxon>Bradyrhizobium</taxon>
    </lineage>
</organism>
<dbReference type="InterPro" id="IPR023750">
    <property type="entry name" value="RbsD-like_sf"/>
</dbReference>
<accession>A0A7S9H1T7</accession>
<dbReference type="GO" id="GO:0042806">
    <property type="term" value="F:fucose binding"/>
    <property type="evidence" value="ECO:0007669"/>
    <property type="project" value="TreeGrafter"/>
</dbReference>
<name>A0A7S9H1T7_9BRAD</name>
<keyword evidence="5" id="KW-1185">Reference proteome</keyword>
<comment type="catalytic activity">
    <reaction evidence="3">
        <text>alpha-L-fucose = beta-L-fucose</text>
        <dbReference type="Rhea" id="RHEA:25580"/>
        <dbReference type="ChEBI" id="CHEBI:42548"/>
        <dbReference type="ChEBI" id="CHEBI:42589"/>
        <dbReference type="EC" id="5.1.3.29"/>
    </reaction>
</comment>
<dbReference type="RefSeq" id="WP_195803480.1">
    <property type="nucleotide sequence ID" value="NZ_CP061379.1"/>
</dbReference>
<dbReference type="InterPro" id="IPR050443">
    <property type="entry name" value="RbsD/FucU_mutarotase"/>
</dbReference>
<dbReference type="PANTHER" id="PTHR31690:SF4">
    <property type="entry name" value="FUCOSE MUTAROTASE"/>
    <property type="match status" value="1"/>
</dbReference>
<gene>
    <name evidence="4" type="ORF">IC761_12185</name>
</gene>
<dbReference type="Proteomes" id="UP000594621">
    <property type="component" value="Chromosome"/>
</dbReference>
<dbReference type="SUPFAM" id="SSF102546">
    <property type="entry name" value="RbsD-like"/>
    <property type="match status" value="1"/>
</dbReference>
<keyword evidence="2" id="KW-0413">Isomerase</keyword>
<sequence>MLKSIDPILTPDLLWLLASMGHGDDLVVVDANHPATHIAATTSSQRLIQLPGMRMETAVRAIMTLYPLDDFDPDPVRVMMPVDDPDRVPDVQRAVLAEIVRAAGRPVTPGKLARPDFYRAAAAGFGVVQVGDIRGYGCFLIRKGVISESQPAGAAELR</sequence>
<dbReference type="GO" id="GO:0006004">
    <property type="term" value="P:fucose metabolic process"/>
    <property type="evidence" value="ECO:0007669"/>
    <property type="project" value="TreeGrafter"/>
</dbReference>
<proteinExistence type="predicted"/>
<protein>
    <submittedName>
        <fullName evidence="4">Fucose-binding protein</fullName>
    </submittedName>
</protein>
<dbReference type="PANTHER" id="PTHR31690">
    <property type="entry name" value="FUCOSE MUTAROTASE"/>
    <property type="match status" value="1"/>
</dbReference>